<feature type="region of interest" description="Disordered" evidence="1">
    <location>
        <begin position="203"/>
        <end position="237"/>
    </location>
</feature>
<evidence type="ECO:0000256" key="2">
    <source>
        <dbReference type="SAM" id="Phobius"/>
    </source>
</evidence>
<sequence>MGRHFGSKYELGEEVGRGHIGYTCSAKFKKRELKGQEVVVKVIPKAKEMRGPLGAIIGRYPSSDRSTQLGGIIRHNRKCRDVAFLVIFIAFWVVMIVNSSFGFNQGNPKSDWVLWNQLLKRETGLGWNHEKGTIDATPQRWAKLKAENKEYSKFEHHGLENTVELHQMFDRIVVTGETAWTLAAGPIPLVQQNVGFEDAVDLEEGSGDSDEVNVIPTQTGGSSEKRRKNTIGPSLTNKGKKVKVGGAAYMQRQLNHLCDAVESYTTTTLSDSSKKNYEAHPDSTKECMEMLLTLLGVEGGNELFMLARVGKGQDKI</sequence>
<accession>A0AAV5IF91</accession>
<keyword evidence="4" id="KW-1185">Reference proteome</keyword>
<comment type="caution">
    <text evidence="3">The sequence shown here is derived from an EMBL/GenBank/DDBJ whole genome shotgun (WGS) entry which is preliminary data.</text>
</comment>
<protein>
    <recommendedName>
        <fullName evidence="5">Myb/SANT-like domain-containing protein</fullName>
    </recommendedName>
</protein>
<gene>
    <name evidence="3" type="ORF">SLEP1_g9777</name>
</gene>
<keyword evidence="2" id="KW-1133">Transmembrane helix</keyword>
<dbReference type="PANTHER" id="PTHR47851:SF1">
    <property type="entry name" value="OS06G0588700 PROTEIN"/>
    <property type="match status" value="1"/>
</dbReference>
<dbReference type="Proteomes" id="UP001054252">
    <property type="component" value="Unassembled WGS sequence"/>
</dbReference>
<evidence type="ECO:0000313" key="3">
    <source>
        <dbReference type="EMBL" id="GKU96553.1"/>
    </source>
</evidence>
<dbReference type="AlphaFoldDB" id="A0AAV5IF91"/>
<feature type="transmembrane region" description="Helical" evidence="2">
    <location>
        <begin position="82"/>
        <end position="101"/>
    </location>
</feature>
<dbReference type="PANTHER" id="PTHR47851">
    <property type="entry name" value="OS06G0588700 PROTEIN-RELATED"/>
    <property type="match status" value="1"/>
</dbReference>
<reference evidence="3 4" key="1">
    <citation type="journal article" date="2021" name="Commun. Biol.">
        <title>The genome of Shorea leprosula (Dipterocarpaceae) highlights the ecological relevance of drought in aseasonal tropical rainforests.</title>
        <authorList>
            <person name="Ng K.K.S."/>
            <person name="Kobayashi M.J."/>
            <person name="Fawcett J.A."/>
            <person name="Hatakeyama M."/>
            <person name="Paape T."/>
            <person name="Ng C.H."/>
            <person name="Ang C.C."/>
            <person name="Tnah L.H."/>
            <person name="Lee C.T."/>
            <person name="Nishiyama T."/>
            <person name="Sese J."/>
            <person name="O'Brien M.J."/>
            <person name="Copetti D."/>
            <person name="Mohd Noor M.I."/>
            <person name="Ong R.C."/>
            <person name="Putra M."/>
            <person name="Sireger I.Z."/>
            <person name="Indrioko S."/>
            <person name="Kosugi Y."/>
            <person name="Izuno A."/>
            <person name="Isagi Y."/>
            <person name="Lee S.L."/>
            <person name="Shimizu K.K."/>
        </authorList>
    </citation>
    <scope>NUCLEOTIDE SEQUENCE [LARGE SCALE GENOMIC DNA]</scope>
    <source>
        <strain evidence="3">214</strain>
    </source>
</reference>
<evidence type="ECO:0008006" key="5">
    <source>
        <dbReference type="Google" id="ProtNLM"/>
    </source>
</evidence>
<keyword evidence="2" id="KW-0472">Membrane</keyword>
<name>A0AAV5IF91_9ROSI</name>
<evidence type="ECO:0000256" key="1">
    <source>
        <dbReference type="SAM" id="MobiDB-lite"/>
    </source>
</evidence>
<keyword evidence="2" id="KW-0812">Transmembrane</keyword>
<organism evidence="3 4">
    <name type="scientific">Rubroshorea leprosula</name>
    <dbReference type="NCBI Taxonomy" id="152421"/>
    <lineage>
        <taxon>Eukaryota</taxon>
        <taxon>Viridiplantae</taxon>
        <taxon>Streptophyta</taxon>
        <taxon>Embryophyta</taxon>
        <taxon>Tracheophyta</taxon>
        <taxon>Spermatophyta</taxon>
        <taxon>Magnoliopsida</taxon>
        <taxon>eudicotyledons</taxon>
        <taxon>Gunneridae</taxon>
        <taxon>Pentapetalae</taxon>
        <taxon>rosids</taxon>
        <taxon>malvids</taxon>
        <taxon>Malvales</taxon>
        <taxon>Dipterocarpaceae</taxon>
        <taxon>Rubroshorea</taxon>
    </lineage>
</organism>
<dbReference type="EMBL" id="BPVZ01000010">
    <property type="protein sequence ID" value="GKU96553.1"/>
    <property type="molecule type" value="Genomic_DNA"/>
</dbReference>
<evidence type="ECO:0000313" key="4">
    <source>
        <dbReference type="Proteomes" id="UP001054252"/>
    </source>
</evidence>
<proteinExistence type="predicted"/>